<evidence type="ECO:0000256" key="3">
    <source>
        <dbReference type="ARBA" id="ARBA00022630"/>
    </source>
</evidence>
<evidence type="ECO:0000256" key="4">
    <source>
        <dbReference type="ARBA" id="ARBA00022798"/>
    </source>
</evidence>
<dbReference type="PANTHER" id="PTHR11985:SF35">
    <property type="entry name" value="ANAEROBIC GLYCEROL-3-PHOSPHATE DEHYDROGENASE SUBUNIT A"/>
    <property type="match status" value="1"/>
</dbReference>
<dbReference type="Gene3D" id="3.50.50.60">
    <property type="entry name" value="FAD/NAD(P)-binding domain"/>
    <property type="match status" value="1"/>
</dbReference>
<keyword evidence="3" id="KW-0285">Flavoprotein</keyword>
<keyword evidence="6 9" id="KW-0560">Oxidoreductase</keyword>
<dbReference type="Gene3D" id="1.10.8.870">
    <property type="entry name" value="Alpha-glycerophosphate oxidase, cap domain"/>
    <property type="match status" value="1"/>
</dbReference>
<dbReference type="Pfam" id="PF16901">
    <property type="entry name" value="DAO_C"/>
    <property type="match status" value="1"/>
</dbReference>
<dbReference type="InterPro" id="IPR031656">
    <property type="entry name" value="DAO_C"/>
</dbReference>
<dbReference type="InterPro" id="IPR006076">
    <property type="entry name" value="FAD-dep_OxRdtase"/>
</dbReference>
<dbReference type="Gene3D" id="3.30.9.10">
    <property type="entry name" value="D-Amino Acid Oxidase, subunit A, domain 2"/>
    <property type="match status" value="1"/>
</dbReference>
<evidence type="ECO:0000256" key="6">
    <source>
        <dbReference type="ARBA" id="ARBA00023002"/>
    </source>
</evidence>
<dbReference type="Pfam" id="PF01266">
    <property type="entry name" value="DAO"/>
    <property type="match status" value="1"/>
</dbReference>
<dbReference type="GO" id="GO:0006071">
    <property type="term" value="P:glycerol metabolic process"/>
    <property type="evidence" value="ECO:0007669"/>
    <property type="project" value="UniProtKB-KW"/>
</dbReference>
<protein>
    <submittedName>
        <fullName evidence="9">Glycerol-3-phosphate dehydrogenase</fullName>
        <ecNumber evidence="9">1.1.5.3</ecNumber>
    </submittedName>
</protein>
<comment type="similarity">
    <text evidence="2">Belongs to the FAD-dependent glycerol-3-phosphate dehydrogenase family.</text>
</comment>
<evidence type="ECO:0000256" key="5">
    <source>
        <dbReference type="ARBA" id="ARBA00022827"/>
    </source>
</evidence>
<evidence type="ECO:0000256" key="1">
    <source>
        <dbReference type="ARBA" id="ARBA00001974"/>
    </source>
</evidence>
<dbReference type="PANTHER" id="PTHR11985">
    <property type="entry name" value="GLYCEROL-3-PHOSPHATE DEHYDROGENASE"/>
    <property type="match status" value="1"/>
</dbReference>
<evidence type="ECO:0000256" key="2">
    <source>
        <dbReference type="ARBA" id="ARBA00007330"/>
    </source>
</evidence>
<reference evidence="9" key="1">
    <citation type="submission" date="2018-06" db="EMBL/GenBank/DDBJ databases">
        <authorList>
            <person name="Zhirakovskaya E."/>
        </authorList>
    </citation>
    <scope>NUCLEOTIDE SEQUENCE</scope>
</reference>
<evidence type="ECO:0000259" key="8">
    <source>
        <dbReference type="Pfam" id="PF16901"/>
    </source>
</evidence>
<sequence>MDGVKILDTENNEIYEIKGKTVVNATGVFADSIIQMDHPETKKTIVPSQGVHIILDRKFLQGDAAIMIPKTPDGRVLFAVPWHDKVVVGTTDTLMDEISLEPRALPEEIDFILDTASEYLVYPPKRSDVRSVFAGLRPLAAPEEEGEKTKEISRSHKITISATGLLTITGGKWTTYRKMGEDVIEKAILIGGLEEAPSVTANMPIHGYVKSFDETDPLNYYGSDRDKIKSLSLKDKSMADVLVEGFPYTKAEVVWAVREEMARTVEDFLARRSRFLLLDARNSMKAAPAVAKIIAEELGFRRRWIREQIENYTALAKGYILE</sequence>
<feature type="domain" description="Alpha-glycerophosphate oxidase C-terminal" evidence="8">
    <location>
        <begin position="218"/>
        <end position="301"/>
    </location>
</feature>
<keyword evidence="5" id="KW-0274">FAD</keyword>
<evidence type="ECO:0000313" key="9">
    <source>
        <dbReference type="EMBL" id="VAW29106.1"/>
    </source>
</evidence>
<comment type="cofactor">
    <cofactor evidence="1">
        <name>FAD</name>
        <dbReference type="ChEBI" id="CHEBI:57692"/>
    </cofactor>
</comment>
<dbReference type="GO" id="GO:0046168">
    <property type="term" value="P:glycerol-3-phosphate catabolic process"/>
    <property type="evidence" value="ECO:0007669"/>
    <property type="project" value="TreeGrafter"/>
</dbReference>
<name>A0A3B0VAS5_9ZZZZ</name>
<accession>A0A3B0VAS5</accession>
<dbReference type="GO" id="GO:0004368">
    <property type="term" value="F:glycerol-3-phosphate dehydrogenase (quinone) activity"/>
    <property type="evidence" value="ECO:0007669"/>
    <property type="project" value="UniProtKB-EC"/>
</dbReference>
<gene>
    <name evidence="9" type="ORF">MNBD_BACTEROID07-1551</name>
</gene>
<organism evidence="9">
    <name type="scientific">hydrothermal vent metagenome</name>
    <dbReference type="NCBI Taxonomy" id="652676"/>
    <lineage>
        <taxon>unclassified sequences</taxon>
        <taxon>metagenomes</taxon>
        <taxon>ecological metagenomes</taxon>
    </lineage>
</organism>
<dbReference type="SUPFAM" id="SSF54373">
    <property type="entry name" value="FAD-linked reductases, C-terminal domain"/>
    <property type="match status" value="1"/>
</dbReference>
<dbReference type="InterPro" id="IPR036188">
    <property type="entry name" value="FAD/NAD-bd_sf"/>
</dbReference>
<dbReference type="EC" id="1.1.5.3" evidence="9"/>
<evidence type="ECO:0000259" key="7">
    <source>
        <dbReference type="Pfam" id="PF01266"/>
    </source>
</evidence>
<keyword evidence="4" id="KW-0319">Glycerol metabolism</keyword>
<dbReference type="InterPro" id="IPR038299">
    <property type="entry name" value="DAO_C_sf"/>
</dbReference>
<proteinExistence type="inferred from homology"/>
<dbReference type="InterPro" id="IPR000447">
    <property type="entry name" value="G3P_DH_FAD-dep"/>
</dbReference>
<dbReference type="EMBL" id="UOET01000322">
    <property type="protein sequence ID" value="VAW29106.1"/>
    <property type="molecule type" value="Genomic_DNA"/>
</dbReference>
<feature type="domain" description="FAD dependent oxidoreductase" evidence="7">
    <location>
        <begin position="8"/>
        <end position="176"/>
    </location>
</feature>
<dbReference type="AlphaFoldDB" id="A0A3B0VAS5"/>